<evidence type="ECO:0000259" key="1">
    <source>
        <dbReference type="PROSITE" id="PS51186"/>
    </source>
</evidence>
<gene>
    <name evidence="2" type="ORF">SAMN00768000_1529</name>
</gene>
<name>A0A1W1WDB8_SULTA</name>
<organism evidence="2 3">
    <name type="scientific">Sulfobacillus thermosulfidooxidans (strain DSM 9293 / VKM B-1269 / AT-1)</name>
    <dbReference type="NCBI Taxonomy" id="929705"/>
    <lineage>
        <taxon>Bacteria</taxon>
        <taxon>Bacillati</taxon>
        <taxon>Bacillota</taxon>
        <taxon>Clostridia</taxon>
        <taxon>Eubacteriales</taxon>
        <taxon>Clostridiales Family XVII. Incertae Sedis</taxon>
        <taxon>Sulfobacillus</taxon>
    </lineage>
</organism>
<evidence type="ECO:0000313" key="2">
    <source>
        <dbReference type="EMBL" id="SMC04215.1"/>
    </source>
</evidence>
<dbReference type="InterPro" id="IPR000182">
    <property type="entry name" value="GNAT_dom"/>
</dbReference>
<reference evidence="3" key="1">
    <citation type="submission" date="2017-04" db="EMBL/GenBank/DDBJ databases">
        <authorList>
            <person name="Varghese N."/>
            <person name="Submissions S."/>
        </authorList>
    </citation>
    <scope>NUCLEOTIDE SEQUENCE [LARGE SCALE GENOMIC DNA]</scope>
    <source>
        <strain evidence="3">DSM 9293</strain>
    </source>
</reference>
<feature type="domain" description="N-acetyltransferase" evidence="1">
    <location>
        <begin position="70"/>
        <end position="224"/>
    </location>
</feature>
<keyword evidence="2" id="KW-0808">Transferase</keyword>
<accession>A0A1W1WDB8</accession>
<dbReference type="EMBL" id="FWWY01000001">
    <property type="protein sequence ID" value="SMC04215.1"/>
    <property type="molecule type" value="Genomic_DNA"/>
</dbReference>
<keyword evidence="3" id="KW-1185">Reference proteome</keyword>
<evidence type="ECO:0000313" key="3">
    <source>
        <dbReference type="Proteomes" id="UP000192660"/>
    </source>
</evidence>
<dbReference type="STRING" id="28034.BFX07_09640"/>
<dbReference type="Pfam" id="PF00583">
    <property type="entry name" value="Acetyltransf_1"/>
    <property type="match status" value="1"/>
</dbReference>
<protein>
    <submittedName>
        <fullName evidence="2">Protein N-acetyltransferase, RimJ/RimL family</fullName>
    </submittedName>
</protein>
<dbReference type="GO" id="GO:0016747">
    <property type="term" value="F:acyltransferase activity, transferring groups other than amino-acyl groups"/>
    <property type="evidence" value="ECO:0007669"/>
    <property type="project" value="InterPro"/>
</dbReference>
<dbReference type="Proteomes" id="UP000192660">
    <property type="component" value="Unassembled WGS sequence"/>
</dbReference>
<proteinExistence type="predicted"/>
<dbReference type="Gene3D" id="3.40.630.30">
    <property type="match status" value="1"/>
</dbReference>
<sequence length="224" mass="25437">MINQLVCGVVVTFVKSYCVMDHRIHNGEFCATWSVAASSHVHYNWVVVDGLIGSYVRALMFERKFIMGRMIVEPMNRLVASKISSWKYSEPYDFYNMNDDAGMDELLNGTYFKVHEDEMLVGYCCFGKSAIVPIGLQFGAYPENGTVDVGLGMRPDLTGQGRGYVFVSSILEFAMAEYNSNHFRLTVAQFNKRAIALYEKLGFNPIMVFPMGDVEFLTMERRIC</sequence>
<dbReference type="SUPFAM" id="SSF55729">
    <property type="entry name" value="Acyl-CoA N-acyltransferases (Nat)"/>
    <property type="match status" value="1"/>
</dbReference>
<dbReference type="AlphaFoldDB" id="A0A1W1WDB8"/>
<dbReference type="PROSITE" id="PS51186">
    <property type="entry name" value="GNAT"/>
    <property type="match status" value="1"/>
</dbReference>
<dbReference type="InterPro" id="IPR016181">
    <property type="entry name" value="Acyl_CoA_acyltransferase"/>
</dbReference>